<feature type="domain" description="Tyr recombinase" evidence="5">
    <location>
        <begin position="200"/>
        <end position="399"/>
    </location>
</feature>
<dbReference type="PANTHER" id="PTHR30629:SF2">
    <property type="entry name" value="PROPHAGE INTEGRASE INTS-RELATED"/>
    <property type="match status" value="1"/>
</dbReference>
<evidence type="ECO:0000313" key="6">
    <source>
        <dbReference type="EMBL" id="AXJ12668.1"/>
    </source>
</evidence>
<keyword evidence="2" id="KW-0229">DNA integration</keyword>
<dbReference type="GO" id="GO:0006310">
    <property type="term" value="P:DNA recombination"/>
    <property type="evidence" value="ECO:0007669"/>
    <property type="project" value="UniProtKB-KW"/>
</dbReference>
<dbReference type="InterPro" id="IPR013762">
    <property type="entry name" value="Integrase-like_cat_sf"/>
</dbReference>
<reference evidence="6 7" key="1">
    <citation type="submission" date="2017-07" db="EMBL/GenBank/DDBJ databases">
        <title>Streptococcus pluranimalium as cause of bovine abortion.</title>
        <authorList>
            <person name="Rodriguez Campos S."/>
            <person name="Gobeli Brawand S."/>
            <person name="Brodard I."/>
            <person name="Rychener L."/>
            <person name="Perreten V."/>
        </authorList>
    </citation>
    <scope>NUCLEOTIDE SEQUENCE [LARGE SCALE GENOMIC DNA]</scope>
    <source>
        <strain evidence="6 7">14A0014</strain>
    </source>
</reference>
<dbReference type="EMBL" id="CP022601">
    <property type="protein sequence ID" value="AXJ12668.1"/>
    <property type="molecule type" value="Genomic_DNA"/>
</dbReference>
<dbReference type="GO" id="GO:0015074">
    <property type="term" value="P:DNA integration"/>
    <property type="evidence" value="ECO:0007669"/>
    <property type="project" value="UniProtKB-KW"/>
</dbReference>
<dbReference type="InterPro" id="IPR010998">
    <property type="entry name" value="Integrase_recombinase_N"/>
</dbReference>
<dbReference type="AlphaFoldDB" id="A0A345VIW6"/>
<dbReference type="Gene3D" id="1.10.150.130">
    <property type="match status" value="1"/>
</dbReference>
<dbReference type="InterPro" id="IPR002104">
    <property type="entry name" value="Integrase_catalytic"/>
</dbReference>
<dbReference type="Gene3D" id="1.10.443.10">
    <property type="entry name" value="Intergrase catalytic core"/>
    <property type="match status" value="1"/>
</dbReference>
<accession>A0A345VIW6</accession>
<dbReference type="GO" id="GO:0003677">
    <property type="term" value="F:DNA binding"/>
    <property type="evidence" value="ECO:0007669"/>
    <property type="project" value="UniProtKB-KW"/>
</dbReference>
<dbReference type="Pfam" id="PF14659">
    <property type="entry name" value="Phage_int_SAM_3"/>
    <property type="match status" value="1"/>
</dbReference>
<evidence type="ECO:0000256" key="3">
    <source>
        <dbReference type="ARBA" id="ARBA00023125"/>
    </source>
</evidence>
<dbReference type="PROSITE" id="PS51898">
    <property type="entry name" value="TYR_RECOMBINASE"/>
    <property type="match status" value="1"/>
</dbReference>
<dbReference type="InterPro" id="IPR050808">
    <property type="entry name" value="Phage_Integrase"/>
</dbReference>
<keyword evidence="4" id="KW-0233">DNA recombination</keyword>
<name>A0A345VIW6_9STRE</name>
<evidence type="ECO:0000256" key="1">
    <source>
        <dbReference type="ARBA" id="ARBA00008857"/>
    </source>
</evidence>
<dbReference type="PANTHER" id="PTHR30629">
    <property type="entry name" value="PROPHAGE INTEGRASE"/>
    <property type="match status" value="1"/>
</dbReference>
<evidence type="ECO:0000313" key="7">
    <source>
        <dbReference type="Proteomes" id="UP000255411"/>
    </source>
</evidence>
<sequence>MYKYLTKPRALPADGKKGTNYMKIKDKIKKNGQKVYYASVYLGVDQLTGKKARTTVTATTQKGVRVKARDAINAFAANGYTVKDKPTITTYKELVKVWWDSYKNTVKPNTRQSMEGLVRVHLLPVFGDYKLSKLTTPIIQQQVNKWADKANTGQKGAFANYPLLHNMNKRILKYGVSLQVITYNPANDVIVPRKQQKEKAGVKYLDNKELKQFLDYLDTLDQSNYENLFDIVLYKTLLATGCRIGEALALEWSDIDLDNGIISINKTLNRFQEINSPKSSAGYRDIPIDNATLLMLKQYKNRQQVQSWQLGRSETVVFSVFTEKYAYACNLRQRLNKHFKAAGVTNVSFHGFRHTHTTMMLYAQASPKDVQYRLGHSSLMMTENVYWHTNQENAKKAVSNYETAINSL</sequence>
<dbReference type="InterPro" id="IPR004107">
    <property type="entry name" value="Integrase_SAM-like_N"/>
</dbReference>
<keyword evidence="3" id="KW-0238">DNA-binding</keyword>
<dbReference type="InterPro" id="IPR011010">
    <property type="entry name" value="DNA_brk_join_enz"/>
</dbReference>
<dbReference type="Pfam" id="PF00589">
    <property type="entry name" value="Phage_integrase"/>
    <property type="match status" value="1"/>
</dbReference>
<dbReference type="Proteomes" id="UP000255411">
    <property type="component" value="Chromosome"/>
</dbReference>
<organism evidence="6 7">
    <name type="scientific">Streptococcus pluranimalium</name>
    <dbReference type="NCBI Taxonomy" id="82348"/>
    <lineage>
        <taxon>Bacteria</taxon>
        <taxon>Bacillati</taxon>
        <taxon>Bacillota</taxon>
        <taxon>Bacilli</taxon>
        <taxon>Lactobacillales</taxon>
        <taxon>Streptococcaceae</taxon>
        <taxon>Streptococcus</taxon>
    </lineage>
</organism>
<evidence type="ECO:0000256" key="2">
    <source>
        <dbReference type="ARBA" id="ARBA00022908"/>
    </source>
</evidence>
<proteinExistence type="inferred from homology"/>
<comment type="similarity">
    <text evidence="1">Belongs to the 'phage' integrase family.</text>
</comment>
<evidence type="ECO:0000259" key="5">
    <source>
        <dbReference type="PROSITE" id="PS51898"/>
    </source>
</evidence>
<dbReference type="CDD" id="cd01189">
    <property type="entry name" value="INT_ICEBs1_C_like"/>
    <property type="match status" value="1"/>
</dbReference>
<gene>
    <name evidence="6" type="ORF">Sp14A_07420</name>
</gene>
<evidence type="ECO:0000256" key="4">
    <source>
        <dbReference type="ARBA" id="ARBA00023172"/>
    </source>
</evidence>
<dbReference type="SUPFAM" id="SSF56349">
    <property type="entry name" value="DNA breaking-rejoining enzymes"/>
    <property type="match status" value="1"/>
</dbReference>
<protein>
    <submittedName>
        <fullName evidence="6">Transposase from transposon Tn916</fullName>
    </submittedName>
</protein>